<protein>
    <submittedName>
        <fullName evidence="9">Amino acid permease</fullName>
    </submittedName>
</protein>
<feature type="transmembrane region" description="Helical" evidence="6">
    <location>
        <begin position="124"/>
        <end position="143"/>
    </location>
</feature>
<dbReference type="PIRSF" id="PIRSF006060">
    <property type="entry name" value="AA_transporter"/>
    <property type="match status" value="1"/>
</dbReference>
<dbReference type="FunFam" id="1.20.1740.10:FF:000001">
    <property type="entry name" value="Amino acid permease"/>
    <property type="match status" value="1"/>
</dbReference>
<accession>A0AA90PTF7</accession>
<feature type="transmembrane region" description="Helical" evidence="6">
    <location>
        <begin position="46"/>
        <end position="70"/>
    </location>
</feature>
<feature type="transmembrane region" description="Helical" evidence="6">
    <location>
        <begin position="338"/>
        <end position="361"/>
    </location>
</feature>
<dbReference type="PANTHER" id="PTHR43495:SF5">
    <property type="entry name" value="GAMMA-AMINOBUTYRIC ACID PERMEASE"/>
    <property type="match status" value="1"/>
</dbReference>
<evidence type="ECO:0000256" key="4">
    <source>
        <dbReference type="ARBA" id="ARBA00022989"/>
    </source>
</evidence>
<dbReference type="RefSeq" id="WP_305517198.1">
    <property type="nucleotide sequence ID" value="NZ_JAUPEV010000007.1"/>
</dbReference>
<feature type="transmembrane region" description="Helical" evidence="6">
    <location>
        <begin position="367"/>
        <end position="390"/>
    </location>
</feature>
<dbReference type="InterPro" id="IPR004841">
    <property type="entry name" value="AA-permease/SLC12A_dom"/>
</dbReference>
<dbReference type="Gene3D" id="1.20.1740.10">
    <property type="entry name" value="Amino acid/polyamine transporter I"/>
    <property type="match status" value="1"/>
</dbReference>
<evidence type="ECO:0000256" key="1">
    <source>
        <dbReference type="ARBA" id="ARBA00004141"/>
    </source>
</evidence>
<dbReference type="GO" id="GO:0006865">
    <property type="term" value="P:amino acid transport"/>
    <property type="evidence" value="ECO:0007669"/>
    <property type="project" value="InterPro"/>
</dbReference>
<dbReference type="EMBL" id="JAUYZK010000007">
    <property type="protein sequence ID" value="MDP2539219.1"/>
    <property type="molecule type" value="Genomic_DNA"/>
</dbReference>
<evidence type="ECO:0000313" key="8">
    <source>
        <dbReference type="EMBL" id="MDO7253351.1"/>
    </source>
</evidence>
<feature type="transmembrane region" description="Helical" evidence="6">
    <location>
        <begin position="438"/>
        <end position="456"/>
    </location>
</feature>
<evidence type="ECO:0000256" key="3">
    <source>
        <dbReference type="ARBA" id="ARBA00022692"/>
    </source>
</evidence>
<reference evidence="9 11" key="1">
    <citation type="submission" date="2023-07" db="EMBL/GenBank/DDBJ databases">
        <title>Unpublished Manusciprt.</title>
        <authorList>
            <person name="Aydin F."/>
            <person name="Tarhane S."/>
            <person name="Saticioglu I.B."/>
            <person name="Karakaya E."/>
            <person name="Abay S."/>
            <person name="Guran O."/>
            <person name="Bozkurt E."/>
            <person name="Uzum N."/>
            <person name="Olgun K."/>
            <person name="Jablonski D."/>
        </authorList>
    </citation>
    <scope>NUCLEOTIDE SEQUENCE</scope>
    <source>
        <strain evidence="11">faydin-H75</strain>
        <strain evidence="9">Faydin-H76</strain>
    </source>
</reference>
<feature type="domain" description="Amino acid permease/ SLC12A" evidence="7">
    <location>
        <begin position="15"/>
        <end position="462"/>
    </location>
</feature>
<dbReference type="Proteomes" id="UP001240777">
    <property type="component" value="Unassembled WGS sequence"/>
</dbReference>
<dbReference type="Pfam" id="PF00324">
    <property type="entry name" value="AA_permease"/>
    <property type="match status" value="1"/>
</dbReference>
<feature type="transmembrane region" description="Helical" evidence="6">
    <location>
        <begin position="251"/>
        <end position="269"/>
    </location>
</feature>
<keyword evidence="3 6" id="KW-0812">Transmembrane</keyword>
<feature type="transmembrane region" description="Helical" evidence="6">
    <location>
        <begin position="155"/>
        <end position="177"/>
    </location>
</feature>
<dbReference type="PROSITE" id="PS00218">
    <property type="entry name" value="AMINO_ACID_PERMEASE_1"/>
    <property type="match status" value="1"/>
</dbReference>
<evidence type="ECO:0000313" key="11">
    <source>
        <dbReference type="Proteomes" id="UP001240777"/>
    </source>
</evidence>
<reference evidence="8" key="2">
    <citation type="submission" date="2023-07" db="EMBL/GenBank/DDBJ databases">
        <authorList>
            <person name="Aydin F."/>
            <person name="Tarhane S."/>
            <person name="Saticioglu I.B."/>
            <person name="Karakaya E."/>
            <person name="Abay S."/>
            <person name="Guran O."/>
            <person name="Bozkurt E."/>
            <person name="Uzum N."/>
            <person name="Olgun K."/>
            <person name="Jablonski D."/>
        </authorList>
    </citation>
    <scope>NUCLEOTIDE SEQUENCE</scope>
    <source>
        <strain evidence="8">Faydin-H75</strain>
    </source>
</reference>
<dbReference type="EMBL" id="JAUPEV010000007">
    <property type="protein sequence ID" value="MDO7253351.1"/>
    <property type="molecule type" value="Genomic_DNA"/>
</dbReference>
<keyword evidence="11" id="KW-1185">Reference proteome</keyword>
<evidence type="ECO:0000313" key="10">
    <source>
        <dbReference type="Proteomes" id="UP001177258"/>
    </source>
</evidence>
<dbReference type="GO" id="GO:0055085">
    <property type="term" value="P:transmembrane transport"/>
    <property type="evidence" value="ECO:0007669"/>
    <property type="project" value="InterPro"/>
</dbReference>
<feature type="transmembrane region" description="Helical" evidence="6">
    <location>
        <begin position="206"/>
        <end position="230"/>
    </location>
</feature>
<comment type="caution">
    <text evidence="9">The sequence shown here is derived from an EMBL/GenBank/DDBJ whole genome shotgun (WGS) entry which is preliminary data.</text>
</comment>
<keyword evidence="4 6" id="KW-1133">Transmembrane helix</keyword>
<feature type="transmembrane region" description="Helical" evidence="6">
    <location>
        <begin position="16"/>
        <end position="34"/>
    </location>
</feature>
<feature type="transmembrane region" description="Helical" evidence="6">
    <location>
        <begin position="289"/>
        <end position="318"/>
    </location>
</feature>
<evidence type="ECO:0000256" key="2">
    <source>
        <dbReference type="ARBA" id="ARBA00022448"/>
    </source>
</evidence>
<dbReference type="InterPro" id="IPR004840">
    <property type="entry name" value="Amino_acid_permease_CS"/>
</dbReference>
<evidence type="ECO:0000256" key="5">
    <source>
        <dbReference type="ARBA" id="ARBA00023136"/>
    </source>
</evidence>
<organism evidence="9 10">
    <name type="scientific">Helicobacter cappadocius</name>
    <dbReference type="NCBI Taxonomy" id="3063998"/>
    <lineage>
        <taxon>Bacteria</taxon>
        <taxon>Pseudomonadati</taxon>
        <taxon>Campylobacterota</taxon>
        <taxon>Epsilonproteobacteria</taxon>
        <taxon>Campylobacterales</taxon>
        <taxon>Helicobacteraceae</taxon>
        <taxon>Helicobacter</taxon>
    </lineage>
</organism>
<sequence>MVQKNSLAKDMKTRHLVMIGFGGAIGVGFFVGTGETISQAGALGALIAYFVGSVIVYSVLLSLGEMGAYLPNTGSFGDYAQKFINPFTGYYVYWAYWLNCVLGNAIQFIGIGFLMQKWLPDSPLWIWILLSCALVFVANAYKVRFFAEVEFYLSAIKVGAILIFLLCGLSVIIYNLYTLGFGLDAFSRVFQNFYDSSAHTFFPNGILAVFSAIVFISYAFAGTEVIGVAIGETADPHKAMPYAVKATMWRLLVFFIGSVFIVSTFLPHSDARITESPFVAVLDIWNVPYAGSIMNVVIIVAILSSSNTGIYGSARMFYSLSQKGFLPKVFSRVNKNQIPIYSLIVSTAVSLVSLLCIWINPQEVINALIIIAGLSMMLVWMSVGVSQYNFRKWYKNILGKKLEDLPYRTPYTPYTQIIGVFGCAIPIVVSSIEGSYRVSVWYTLALVVVCYIGYYFTKRFNKNINNGISDEEFLKNTMKEIK</sequence>
<keyword evidence="5 6" id="KW-0472">Membrane</keyword>
<reference evidence="8 10" key="3">
    <citation type="journal article" date="2024" name="Syst. Appl. Microbiol.">
        <title>Helicobacter cappadocius sp. nov., from lizards: The first psychrotrophic Helicobacter species.</title>
        <authorList>
            <person name="Aydin F."/>
            <person name="Tarhane S."/>
            <person name="Karakaya E."/>
            <person name="Abay S."/>
            <person name="Kayman T."/>
            <person name="Guran O."/>
            <person name="Bozkurt E."/>
            <person name="Uzum N."/>
            <person name="Avci A."/>
            <person name="Olgun K."/>
            <person name="Jablonski D."/>
            <person name="Guran C."/>
            <person name="Burcin Saticioglu I."/>
        </authorList>
    </citation>
    <scope>NUCLEOTIDE SEQUENCE [LARGE SCALE GENOMIC DNA]</scope>
    <source>
        <strain evidence="8">Faydin-H75</strain>
        <strain evidence="10">faydin-H76</strain>
    </source>
</reference>
<feature type="transmembrane region" description="Helical" evidence="6">
    <location>
        <begin position="91"/>
        <end position="112"/>
    </location>
</feature>
<dbReference type="GO" id="GO:0016020">
    <property type="term" value="C:membrane"/>
    <property type="evidence" value="ECO:0007669"/>
    <property type="project" value="UniProtKB-SubCell"/>
</dbReference>
<feature type="transmembrane region" description="Helical" evidence="6">
    <location>
        <begin position="411"/>
        <end position="432"/>
    </location>
</feature>
<keyword evidence="2" id="KW-0813">Transport</keyword>
<dbReference type="PANTHER" id="PTHR43495">
    <property type="entry name" value="GABA PERMEASE"/>
    <property type="match status" value="1"/>
</dbReference>
<evidence type="ECO:0000313" key="9">
    <source>
        <dbReference type="EMBL" id="MDP2539219.1"/>
    </source>
</evidence>
<gene>
    <name evidence="8" type="ORF">Q5I04_05430</name>
    <name evidence="9" type="ORF">Q5I06_05470</name>
</gene>
<comment type="subcellular location">
    <subcellularLocation>
        <location evidence="1">Membrane</location>
        <topology evidence="1">Multi-pass membrane protein</topology>
    </subcellularLocation>
</comment>
<evidence type="ECO:0000259" key="7">
    <source>
        <dbReference type="Pfam" id="PF00324"/>
    </source>
</evidence>
<name>A0AA90PTF7_9HELI</name>
<evidence type="ECO:0000256" key="6">
    <source>
        <dbReference type="SAM" id="Phobius"/>
    </source>
</evidence>
<dbReference type="AlphaFoldDB" id="A0AA90PTF7"/>
<proteinExistence type="predicted"/>
<dbReference type="Proteomes" id="UP001177258">
    <property type="component" value="Unassembled WGS sequence"/>
</dbReference>